<feature type="compositionally biased region" description="Low complexity" evidence="5">
    <location>
        <begin position="58"/>
        <end position="72"/>
    </location>
</feature>
<dbReference type="Gene3D" id="3.30.460.80">
    <property type="entry name" value="NADH:ubiquinone oxidoreductase, 30kDa subunit"/>
    <property type="match status" value="1"/>
</dbReference>
<dbReference type="Pfam" id="PF00329">
    <property type="entry name" value="Complex1_30kDa"/>
    <property type="match status" value="1"/>
</dbReference>
<dbReference type="OrthoDB" id="9803286at2"/>
<dbReference type="RefSeq" id="WP_093227325.1">
    <property type="nucleotide sequence ID" value="NZ_FORR01000001.1"/>
</dbReference>
<evidence type="ECO:0000259" key="6">
    <source>
        <dbReference type="Pfam" id="PF00329"/>
    </source>
</evidence>
<evidence type="ECO:0000256" key="2">
    <source>
        <dbReference type="ARBA" id="ARBA00022448"/>
    </source>
</evidence>
<dbReference type="InterPro" id="IPR010218">
    <property type="entry name" value="NADH_DH_suC"/>
</dbReference>
<dbReference type="PANTHER" id="PTHR10884:SF14">
    <property type="entry name" value="NADH DEHYDROGENASE [UBIQUINONE] IRON-SULFUR PROTEIN 3, MITOCHONDRIAL"/>
    <property type="match status" value="1"/>
</dbReference>
<dbReference type="GO" id="GO:0008137">
    <property type="term" value="F:NADH dehydrogenase (ubiquinone) activity"/>
    <property type="evidence" value="ECO:0007669"/>
    <property type="project" value="InterPro"/>
</dbReference>
<dbReference type="PANTHER" id="PTHR10884">
    <property type="entry name" value="NADH DEHYDROGENASE UBIQUINONE IRON-SULFUR PROTEIN 3"/>
    <property type="match status" value="1"/>
</dbReference>
<dbReference type="EMBL" id="FORR01000001">
    <property type="protein sequence ID" value="SFI66340.1"/>
    <property type="molecule type" value="Genomic_DNA"/>
</dbReference>
<keyword evidence="8" id="KW-1185">Reference proteome</keyword>
<dbReference type="EC" id="7.1.1.-" evidence="4"/>
<comment type="function">
    <text evidence="4">NDH-1 shuttles electrons from NADH, via FMN and iron-sulfur (Fe-S) centers, to quinones in the respiratory chain.</text>
</comment>
<dbReference type="InterPro" id="IPR001268">
    <property type="entry name" value="NADH_UbQ_OxRdtase_30kDa_su"/>
</dbReference>
<dbReference type="GO" id="GO:0048038">
    <property type="term" value="F:quinone binding"/>
    <property type="evidence" value="ECO:0007669"/>
    <property type="project" value="UniProtKB-KW"/>
</dbReference>
<dbReference type="STRING" id="46223.SAMN05421852_101293"/>
<evidence type="ECO:0000313" key="7">
    <source>
        <dbReference type="EMBL" id="SFI66340.1"/>
    </source>
</evidence>
<evidence type="ECO:0000256" key="1">
    <source>
        <dbReference type="ARBA" id="ARBA00007569"/>
    </source>
</evidence>
<comment type="similarity">
    <text evidence="1 3">Belongs to the complex I 30 kDa subunit family.</text>
</comment>
<keyword evidence="2 3" id="KW-0813">Transport</keyword>
<gene>
    <name evidence="7" type="ORF">SAMN05421852_101293</name>
</gene>
<name>A0A1I3K206_9BACL</name>
<keyword evidence="3" id="KW-1278">Translocase</keyword>
<keyword evidence="4" id="KW-0874">Quinone</keyword>
<evidence type="ECO:0000256" key="3">
    <source>
        <dbReference type="RuleBase" id="RU003456"/>
    </source>
</evidence>
<evidence type="ECO:0000256" key="4">
    <source>
        <dbReference type="RuleBase" id="RU003582"/>
    </source>
</evidence>
<dbReference type="SUPFAM" id="SSF143243">
    <property type="entry name" value="Nqo5-like"/>
    <property type="match status" value="1"/>
</dbReference>
<dbReference type="PROSITE" id="PS00542">
    <property type="entry name" value="COMPLEX1_30K"/>
    <property type="match status" value="1"/>
</dbReference>
<proteinExistence type="inferred from homology"/>
<dbReference type="GO" id="GO:0016651">
    <property type="term" value="F:oxidoreductase activity, acting on NAD(P)H"/>
    <property type="evidence" value="ECO:0007669"/>
    <property type="project" value="InterPro"/>
</dbReference>
<dbReference type="Proteomes" id="UP000199545">
    <property type="component" value="Unassembled WGS sequence"/>
</dbReference>
<organism evidence="7 8">
    <name type="scientific">Thermoflavimicrobium dichotomicum</name>
    <dbReference type="NCBI Taxonomy" id="46223"/>
    <lineage>
        <taxon>Bacteria</taxon>
        <taxon>Bacillati</taxon>
        <taxon>Bacillota</taxon>
        <taxon>Bacilli</taxon>
        <taxon>Bacillales</taxon>
        <taxon>Thermoactinomycetaceae</taxon>
        <taxon>Thermoflavimicrobium</taxon>
    </lineage>
</organism>
<comment type="catalytic activity">
    <reaction evidence="4">
        <text>a quinone + NADH + 5 H(+)(in) = a quinol + NAD(+) + 4 H(+)(out)</text>
        <dbReference type="Rhea" id="RHEA:57888"/>
        <dbReference type="ChEBI" id="CHEBI:15378"/>
        <dbReference type="ChEBI" id="CHEBI:24646"/>
        <dbReference type="ChEBI" id="CHEBI:57540"/>
        <dbReference type="ChEBI" id="CHEBI:57945"/>
        <dbReference type="ChEBI" id="CHEBI:132124"/>
    </reaction>
</comment>
<dbReference type="NCBIfam" id="TIGR01961">
    <property type="entry name" value="NuoC_fam"/>
    <property type="match status" value="1"/>
</dbReference>
<protein>
    <recommendedName>
        <fullName evidence="4">NADH-quinone oxidoreductase</fullName>
        <ecNumber evidence="4">7.1.1.-</ecNumber>
    </recommendedName>
</protein>
<dbReference type="InterPro" id="IPR020396">
    <property type="entry name" value="NADH_UbQ_OxRdtase_CS"/>
</dbReference>
<accession>A0A1I3K206</accession>
<feature type="domain" description="NADH:ubiquinone oxidoreductase 30kDa subunit" evidence="6">
    <location>
        <begin position="169"/>
        <end position="282"/>
    </location>
</feature>
<dbReference type="AlphaFoldDB" id="A0A1I3K206"/>
<keyword evidence="3" id="KW-0520">NAD</keyword>
<dbReference type="InterPro" id="IPR037232">
    <property type="entry name" value="NADH_quin_OxRdtase_su_C/D-like"/>
</dbReference>
<feature type="region of interest" description="Disordered" evidence="5">
    <location>
        <begin position="1"/>
        <end position="135"/>
    </location>
</feature>
<sequence length="288" mass="33240">MSGQEKEFEKKSTEGKELEQEEKKQTESRSERFPNVPSSSEQSTAEEHKPETRLSIANQESSSNSTDQQQTSINPKKETTPPSGELKQENKEVLPKGPQAAITGKGKPSATPRPRPAAKPVKEEKPLPPSPEQPTLDRYVQLIREQVHEEAVEQGFVNRVNNHLPTLIIQSKWWLAVAELFKKHPDLAFDYVQNYSGVDYETHMEVVIHLYSFTHEKRVCFRIKTDREEARVPSVVHLWHAANWNEREIYDLLGIHFENHPDLKRILLPDHWVGHPLRKDYVPLDKEV</sequence>
<evidence type="ECO:0000313" key="8">
    <source>
        <dbReference type="Proteomes" id="UP000199545"/>
    </source>
</evidence>
<evidence type="ECO:0000256" key="5">
    <source>
        <dbReference type="SAM" id="MobiDB-lite"/>
    </source>
</evidence>
<reference evidence="7 8" key="1">
    <citation type="submission" date="2016-10" db="EMBL/GenBank/DDBJ databases">
        <authorList>
            <person name="de Groot N.N."/>
        </authorList>
    </citation>
    <scope>NUCLEOTIDE SEQUENCE [LARGE SCALE GENOMIC DNA]</scope>
    <source>
        <strain evidence="7 8">DSM 44778</strain>
    </source>
</reference>
<feature type="compositionally biased region" description="Basic and acidic residues" evidence="5">
    <location>
        <begin position="1"/>
        <end position="32"/>
    </location>
</feature>